<name>A0A915LK43_MELJA</name>
<evidence type="ECO:0000313" key="3">
    <source>
        <dbReference type="WBParaSite" id="scaffold13052_cov242.g16668"/>
    </source>
</evidence>
<keyword evidence="1" id="KW-0175">Coiled coil</keyword>
<dbReference type="AlphaFoldDB" id="A0A915LK43"/>
<reference evidence="3" key="1">
    <citation type="submission" date="2022-11" db="UniProtKB">
        <authorList>
            <consortium name="WormBaseParasite"/>
        </authorList>
    </citation>
    <scope>IDENTIFICATION</scope>
</reference>
<dbReference type="WBParaSite" id="scaffold13052_cov242.g16668">
    <property type="protein sequence ID" value="scaffold13052_cov242.g16668"/>
    <property type="gene ID" value="scaffold13052_cov242.g16668"/>
</dbReference>
<sequence length="203" mass="23809">MSENLQNSNNDLSTSLCSCSTSTFEDSLNRIKLLEVEKDKTNLAFQLILAKLDLLTINSTKQNFSANNVYPREQGLCQDQTIIKQLQELNEKMDGNEKILNSLQKMQLEYFENENKLEIEVEKQKEEIKILKENLEKKKNELDDYKNKMEFKDLAEDLEPNKILNECNFTFNEASIEGNTDVILTKSEQLKLEIQKKMRRFFH</sequence>
<feature type="coiled-coil region" evidence="1">
    <location>
        <begin position="86"/>
        <end position="155"/>
    </location>
</feature>
<accession>A0A915LK43</accession>
<evidence type="ECO:0000313" key="2">
    <source>
        <dbReference type="Proteomes" id="UP000887561"/>
    </source>
</evidence>
<evidence type="ECO:0000256" key="1">
    <source>
        <dbReference type="SAM" id="Coils"/>
    </source>
</evidence>
<protein>
    <submittedName>
        <fullName evidence="3">Uncharacterized protein</fullName>
    </submittedName>
</protein>
<dbReference type="Proteomes" id="UP000887561">
    <property type="component" value="Unplaced"/>
</dbReference>
<keyword evidence="2" id="KW-1185">Reference proteome</keyword>
<organism evidence="2 3">
    <name type="scientific">Meloidogyne javanica</name>
    <name type="common">Root-knot nematode worm</name>
    <dbReference type="NCBI Taxonomy" id="6303"/>
    <lineage>
        <taxon>Eukaryota</taxon>
        <taxon>Metazoa</taxon>
        <taxon>Ecdysozoa</taxon>
        <taxon>Nematoda</taxon>
        <taxon>Chromadorea</taxon>
        <taxon>Rhabditida</taxon>
        <taxon>Tylenchina</taxon>
        <taxon>Tylenchomorpha</taxon>
        <taxon>Tylenchoidea</taxon>
        <taxon>Meloidogynidae</taxon>
        <taxon>Meloidogyninae</taxon>
        <taxon>Meloidogyne</taxon>
        <taxon>Meloidogyne incognita group</taxon>
    </lineage>
</organism>
<proteinExistence type="predicted"/>